<proteinExistence type="predicted"/>
<protein>
    <submittedName>
        <fullName evidence="1">Uncharacterized protein</fullName>
    </submittedName>
</protein>
<dbReference type="Proteomes" id="UP000185285">
    <property type="component" value="Segment"/>
</dbReference>
<organism evidence="1 2">
    <name type="scientific">Synechococcus phage ACG-2014j</name>
    <dbReference type="NCBI Taxonomy" id="1493514"/>
    <lineage>
        <taxon>Viruses</taxon>
        <taxon>Duplodnaviria</taxon>
        <taxon>Heunggongvirae</taxon>
        <taxon>Uroviricota</taxon>
        <taxon>Caudoviricetes</taxon>
        <taxon>Pantevenvirales</taxon>
        <taxon>Kyanoviridae</taxon>
        <taxon>Potamoivirus</taxon>
        <taxon>Potamoivirus tusconj</taxon>
    </lineage>
</organism>
<keyword evidence="2" id="KW-1185">Reference proteome</keyword>
<evidence type="ECO:0000313" key="2">
    <source>
        <dbReference type="Proteomes" id="UP000185285"/>
    </source>
</evidence>
<evidence type="ECO:0000313" key="1">
    <source>
        <dbReference type="EMBL" id="AIX28421.1"/>
    </source>
</evidence>
<reference evidence="1 2" key="1">
    <citation type="submission" date="2013-12" db="EMBL/GenBank/DDBJ databases">
        <title>Ecological redundancy of diverse viral populations within a natural community.</title>
        <authorList>
            <person name="Gregory A.C."/>
            <person name="LaButti K."/>
            <person name="Copeland A."/>
            <person name="Woyke T."/>
            <person name="Sullivan M.B."/>
        </authorList>
    </citation>
    <scope>NUCLEOTIDE SEQUENCE [LARGE SCALE GENOMIC DNA]</scope>
    <source>
        <strain evidence="1">Syn7803US23</strain>
    </source>
</reference>
<gene>
    <name evidence="1" type="ORF">Syn7803US23_77</name>
</gene>
<sequence length="127" mass="13105">MAFLAGPETLDTPSTDGNCLYPAAPIGGATVPTTIKVGGVTLEIIAGIPVPYQCTPVEGIKVNPAVPLPCQPGQRTIIPKINKTVFINGQLPAVSGDEARLLIGSTERPLTGPFQYPTIVIGTQTAV</sequence>
<dbReference type="EMBL" id="KJ019089">
    <property type="protein sequence ID" value="AIX28421.1"/>
    <property type="molecule type" value="Genomic_DNA"/>
</dbReference>
<name>A0A0E3FJ51_9CAUD</name>
<accession>A0A0E3FJ51</accession>